<name>A0A1Y2IIL5_TRAC3</name>
<protein>
    <submittedName>
        <fullName evidence="3">HET-domain-containing protein</fullName>
    </submittedName>
</protein>
<dbReference type="Pfam" id="PF26640">
    <property type="entry name" value="DUF8212"/>
    <property type="match status" value="1"/>
</dbReference>
<dbReference type="InterPro" id="IPR058525">
    <property type="entry name" value="DUF8212"/>
</dbReference>
<dbReference type="Proteomes" id="UP000193067">
    <property type="component" value="Unassembled WGS sequence"/>
</dbReference>
<dbReference type="PANTHER" id="PTHR10622">
    <property type="entry name" value="HET DOMAIN-CONTAINING PROTEIN"/>
    <property type="match status" value="1"/>
</dbReference>
<keyword evidence="4" id="KW-1185">Reference proteome</keyword>
<feature type="domain" description="Heterokaryon incompatibility" evidence="1">
    <location>
        <begin position="23"/>
        <end position="110"/>
    </location>
</feature>
<dbReference type="Pfam" id="PF06985">
    <property type="entry name" value="HET"/>
    <property type="match status" value="1"/>
</dbReference>
<evidence type="ECO:0000259" key="2">
    <source>
        <dbReference type="Pfam" id="PF26640"/>
    </source>
</evidence>
<sequence>MWLLRTVDYKLRHFPSIEDAPPYVALSHRWDPEGEVTFPDIHHLDRARLMSGWSKIQNACKIAAMNDILWIWIDTCCIDKASSAELSEAINSMFALYLHSRICLAYLGDVPAGDKPSAPKSAFRSSGWFTRGWTLQELLAPAAGMILFSRDWTVIGTRHDLRSVIEEITGIDRHMLTDVPTLFGWADSKQWTARLRANSLAKRMSWAARRVTTRPEDRAYSLMGIFGVHMSILYGEGGANAFRRLQLQIIRQSADQTIFAWGHRLDSSVVDGWMRTVGPRHLHACPGHSPLLAPSPDAFAHSGSIRPVVLKDFAAAACLASMKASHYYQTHHGIHIRLPLRRLFPAGSSPFAADNLYCGALACSDQSGTLGRGQRWLGLLLVQEPYDDASIYRCTDVLFLNASDGQFPVVKGRVWSYPMWQSGWEVQTIYICTE</sequence>
<dbReference type="AlphaFoldDB" id="A0A1Y2IIL5"/>
<evidence type="ECO:0000313" key="4">
    <source>
        <dbReference type="Proteomes" id="UP000193067"/>
    </source>
</evidence>
<dbReference type="EMBL" id="KZ084124">
    <property type="protein sequence ID" value="OSC99761.1"/>
    <property type="molecule type" value="Genomic_DNA"/>
</dbReference>
<gene>
    <name evidence="3" type="ORF">PYCCODRAFT_747779</name>
</gene>
<proteinExistence type="predicted"/>
<evidence type="ECO:0000313" key="3">
    <source>
        <dbReference type="EMBL" id="OSC99761.1"/>
    </source>
</evidence>
<reference evidence="3 4" key="1">
    <citation type="journal article" date="2015" name="Biotechnol. Biofuels">
        <title>Enhanced degradation of softwood versus hardwood by the white-rot fungus Pycnoporus coccineus.</title>
        <authorList>
            <person name="Couturier M."/>
            <person name="Navarro D."/>
            <person name="Chevret D."/>
            <person name="Henrissat B."/>
            <person name="Piumi F."/>
            <person name="Ruiz-Duenas F.J."/>
            <person name="Martinez A.T."/>
            <person name="Grigoriev I.V."/>
            <person name="Riley R."/>
            <person name="Lipzen A."/>
            <person name="Berrin J.G."/>
            <person name="Master E.R."/>
            <person name="Rosso M.N."/>
        </authorList>
    </citation>
    <scope>NUCLEOTIDE SEQUENCE [LARGE SCALE GENOMIC DNA]</scope>
    <source>
        <strain evidence="3 4">BRFM310</strain>
    </source>
</reference>
<dbReference type="PANTHER" id="PTHR10622:SF10">
    <property type="entry name" value="HET DOMAIN-CONTAINING PROTEIN"/>
    <property type="match status" value="1"/>
</dbReference>
<organism evidence="3 4">
    <name type="scientific">Trametes coccinea (strain BRFM310)</name>
    <name type="common">Pycnoporus coccineus</name>
    <dbReference type="NCBI Taxonomy" id="1353009"/>
    <lineage>
        <taxon>Eukaryota</taxon>
        <taxon>Fungi</taxon>
        <taxon>Dikarya</taxon>
        <taxon>Basidiomycota</taxon>
        <taxon>Agaricomycotina</taxon>
        <taxon>Agaricomycetes</taxon>
        <taxon>Polyporales</taxon>
        <taxon>Polyporaceae</taxon>
        <taxon>Trametes</taxon>
    </lineage>
</organism>
<accession>A0A1Y2IIL5</accession>
<feature type="domain" description="DUF8212" evidence="2">
    <location>
        <begin position="240"/>
        <end position="344"/>
    </location>
</feature>
<dbReference type="OrthoDB" id="2738548at2759"/>
<dbReference type="STRING" id="1353009.A0A1Y2IIL5"/>
<evidence type="ECO:0000259" key="1">
    <source>
        <dbReference type="Pfam" id="PF06985"/>
    </source>
</evidence>
<dbReference type="InterPro" id="IPR010730">
    <property type="entry name" value="HET"/>
</dbReference>